<dbReference type="Pfam" id="PF07727">
    <property type="entry name" value="RVT_2"/>
    <property type="match status" value="1"/>
</dbReference>
<dbReference type="RefSeq" id="XP_021865229.2">
    <property type="nucleotide sequence ID" value="XM_022009537.2"/>
</dbReference>
<keyword evidence="2" id="KW-1185">Reference proteome</keyword>
<dbReference type="InterPro" id="IPR013103">
    <property type="entry name" value="RVT_2"/>
</dbReference>
<accession>A0A9R0JC83</accession>
<dbReference type="KEGG" id="soe:110803989"/>
<gene>
    <name evidence="3" type="primary">LOC110803989</name>
</gene>
<evidence type="ECO:0000313" key="3">
    <source>
        <dbReference type="RefSeq" id="XP_021865229.2"/>
    </source>
</evidence>
<proteinExistence type="predicted"/>
<dbReference type="PANTHER" id="PTHR11439:SF498">
    <property type="entry name" value="DNAK FAMILY PROTEIN"/>
    <property type="match status" value="1"/>
</dbReference>
<protein>
    <submittedName>
        <fullName evidence="3">Uncharacterized mitochondrial protein AtMg00810-like</fullName>
    </submittedName>
</protein>
<reference evidence="2" key="1">
    <citation type="journal article" date="2021" name="Nat. Commun.">
        <title>Genomic analyses provide insights into spinach domestication and the genetic basis of agronomic traits.</title>
        <authorList>
            <person name="Cai X."/>
            <person name="Sun X."/>
            <person name="Xu C."/>
            <person name="Sun H."/>
            <person name="Wang X."/>
            <person name="Ge C."/>
            <person name="Zhang Z."/>
            <person name="Wang Q."/>
            <person name="Fei Z."/>
            <person name="Jiao C."/>
            <person name="Wang Q."/>
        </authorList>
    </citation>
    <scope>NUCLEOTIDE SEQUENCE [LARGE SCALE GENOMIC DNA]</scope>
    <source>
        <strain evidence="2">cv. Varoflay</strain>
    </source>
</reference>
<reference evidence="3" key="2">
    <citation type="submission" date="2025-08" db="UniProtKB">
        <authorList>
            <consortium name="RefSeq"/>
        </authorList>
    </citation>
    <scope>IDENTIFICATION</scope>
    <source>
        <tissue evidence="3">Leaf</tissue>
    </source>
</reference>
<dbReference type="GeneID" id="110803989"/>
<organism evidence="2 3">
    <name type="scientific">Spinacia oleracea</name>
    <name type="common">Spinach</name>
    <dbReference type="NCBI Taxonomy" id="3562"/>
    <lineage>
        <taxon>Eukaryota</taxon>
        <taxon>Viridiplantae</taxon>
        <taxon>Streptophyta</taxon>
        <taxon>Embryophyta</taxon>
        <taxon>Tracheophyta</taxon>
        <taxon>Spermatophyta</taxon>
        <taxon>Magnoliopsida</taxon>
        <taxon>eudicotyledons</taxon>
        <taxon>Gunneridae</taxon>
        <taxon>Pentapetalae</taxon>
        <taxon>Caryophyllales</taxon>
        <taxon>Chenopodiaceae</taxon>
        <taxon>Chenopodioideae</taxon>
        <taxon>Anserineae</taxon>
        <taxon>Spinacia</taxon>
    </lineage>
</organism>
<dbReference type="Proteomes" id="UP000813463">
    <property type="component" value="Chromosome 4"/>
</dbReference>
<evidence type="ECO:0000259" key="1">
    <source>
        <dbReference type="Pfam" id="PF07727"/>
    </source>
</evidence>
<dbReference type="PANTHER" id="PTHR11439">
    <property type="entry name" value="GAG-POL-RELATED RETROTRANSPOSON"/>
    <property type="match status" value="1"/>
</dbReference>
<evidence type="ECO:0000313" key="2">
    <source>
        <dbReference type="Proteomes" id="UP000813463"/>
    </source>
</evidence>
<dbReference type="AlphaFoldDB" id="A0A9R0JC83"/>
<name>A0A9R0JC83_SPIOL</name>
<feature type="domain" description="Reverse transcriptase Ty1/copia-type" evidence="1">
    <location>
        <begin position="5"/>
        <end position="113"/>
    </location>
</feature>
<sequence length="273" mass="30390">MVAKLDGEFQKQGFVQSKTDYSLFIKKDALHITLAAVYVGGILLTGNHLPTITALKKHLDTTFSIKDLGIMNYFLGIEVGYLPDGIVLTLKKFTKSLLANCGFDISKPTVTPLPINTKLLTDEGFPYDCPEHYRTLVGKLNFLTHTRPDLCYAVQLLSQFMHLPRMPHVAALHHVLRYVAHTEGQGILMRASDSLSLQAFLKVIMIGMHAPIREDPLQSKKQNTIPRSSSEAECRDMAGAASKVTWHTNALLVLHTLERYPSNIIDELSAHNA</sequence>